<evidence type="ECO:0000313" key="1">
    <source>
        <dbReference type="EMBL" id="ANX04536.1"/>
    </source>
</evidence>
<name>A0A1B1YUX9_9GAMM</name>
<dbReference type="STRING" id="1810504.PG2T_10350"/>
<dbReference type="Proteomes" id="UP000092952">
    <property type="component" value="Chromosome"/>
</dbReference>
<keyword evidence="2" id="KW-1185">Reference proteome</keyword>
<dbReference type="AlphaFoldDB" id="A0A1B1YUX9"/>
<protein>
    <submittedName>
        <fullName evidence="1">Uncharacterized protein</fullName>
    </submittedName>
</protein>
<dbReference type="RefSeq" id="WP_068804933.1">
    <property type="nucleotide sequence ID" value="NZ_CP014671.1"/>
</dbReference>
<sequence length="266" mass="29331">MESCEGGRSRRCERGDENLNEWEDQLGQMVASVAPHLPADEILHRLRGPILAQPDEIAMRLLTPFTVSLVCGEVLDAPDVHDDTLRLLQAVLERTLENDDLRRSPYNDWRMGGFDLPRLVKSLLFVVVEHAPGATRFANGLWDDLGKVMPLVDRMVRAAGWHPHVAHQFVTLCERSGAAYPADTFADQVLAQIVDGRLPAGWKDTSLPAGIAALVQAHADRRHPLPAALARKLLQVLDALVDLGDRRSAALQQSESFRGVRLSAPA</sequence>
<gene>
    <name evidence="1" type="ORF">PG2T_10350</name>
</gene>
<dbReference type="EMBL" id="CP014671">
    <property type="protein sequence ID" value="ANX04536.1"/>
    <property type="molecule type" value="Genomic_DNA"/>
</dbReference>
<accession>A0A1B1YUX9</accession>
<proteinExistence type="predicted"/>
<organism evidence="1 2">
    <name type="scientific">Immundisolibacter cernigliae</name>
    <dbReference type="NCBI Taxonomy" id="1810504"/>
    <lineage>
        <taxon>Bacteria</taxon>
        <taxon>Pseudomonadati</taxon>
        <taxon>Pseudomonadota</taxon>
        <taxon>Gammaproteobacteria</taxon>
        <taxon>Immundisolibacterales</taxon>
        <taxon>Immundisolibacteraceae</taxon>
        <taxon>Immundisolibacter</taxon>
    </lineage>
</organism>
<evidence type="ECO:0000313" key="2">
    <source>
        <dbReference type="Proteomes" id="UP000092952"/>
    </source>
</evidence>
<reference evidence="2" key="1">
    <citation type="submission" date="2016-03" db="EMBL/GenBank/DDBJ databases">
        <title>Complete genome sequence of Solimmundus cernigliae, representing a novel lineage of polycyclic aromatic hydrocarbon degraders within the Gammaproteobacteria.</title>
        <authorList>
            <person name="Singleton D.R."/>
            <person name="Dickey A.N."/>
            <person name="Scholl E.H."/>
            <person name="Wright F.A."/>
            <person name="Aitken M.D."/>
        </authorList>
    </citation>
    <scope>NUCLEOTIDE SEQUENCE [LARGE SCALE GENOMIC DNA]</scope>
    <source>
        <strain evidence="2">TR3.2</strain>
    </source>
</reference>
<dbReference type="KEGG" id="gbi:PG2T_10350"/>
<dbReference type="InParanoid" id="A0A1B1YUX9"/>